<accession>A0ABQ6LXS6</accession>
<evidence type="ECO:0000313" key="2">
    <source>
        <dbReference type="EMBL" id="GMG86880.1"/>
    </source>
</evidence>
<feature type="region of interest" description="Disordered" evidence="1">
    <location>
        <begin position="1"/>
        <end position="77"/>
    </location>
</feature>
<evidence type="ECO:0000256" key="1">
    <source>
        <dbReference type="SAM" id="MobiDB-lite"/>
    </source>
</evidence>
<reference evidence="2 3" key="1">
    <citation type="submission" date="2023-04" db="EMBL/GenBank/DDBJ databases">
        <title>Marinobulbifer ophiurae gen. nov., sp. Nov., isolate from tissue of brittle star Ophioplocus japonicus.</title>
        <authorList>
            <person name="Kawano K."/>
            <person name="Sawayama S."/>
            <person name="Nakagawa S."/>
        </authorList>
    </citation>
    <scope>NUCLEOTIDE SEQUENCE [LARGE SCALE GENOMIC DNA]</scope>
    <source>
        <strain evidence="2 3">NKW57</strain>
    </source>
</reference>
<protein>
    <submittedName>
        <fullName evidence="2">Uncharacterized protein</fullName>
    </submittedName>
</protein>
<dbReference type="Proteomes" id="UP001224392">
    <property type="component" value="Unassembled WGS sequence"/>
</dbReference>
<gene>
    <name evidence="2" type="ORF">MNKW57_12010</name>
</gene>
<name>A0ABQ6LXS6_9GAMM</name>
<feature type="compositionally biased region" description="Basic and acidic residues" evidence="1">
    <location>
        <begin position="34"/>
        <end position="43"/>
    </location>
</feature>
<proteinExistence type="predicted"/>
<sequence length="77" mass="8737">MSANTHKKTLSAFERAARSFGRQPQGIYAVPESDEGRRHDFPSTRHPVAETSRYTGPGQQGNRKPQSSDHHRANRHR</sequence>
<evidence type="ECO:0000313" key="3">
    <source>
        <dbReference type="Proteomes" id="UP001224392"/>
    </source>
</evidence>
<comment type="caution">
    <text evidence="2">The sequence shown here is derived from an EMBL/GenBank/DDBJ whole genome shotgun (WGS) entry which is preliminary data.</text>
</comment>
<organism evidence="2 3">
    <name type="scientific">Biformimicrobium ophioploci</name>
    <dbReference type="NCBI Taxonomy" id="3036711"/>
    <lineage>
        <taxon>Bacteria</taxon>
        <taxon>Pseudomonadati</taxon>
        <taxon>Pseudomonadota</taxon>
        <taxon>Gammaproteobacteria</taxon>
        <taxon>Cellvibrionales</taxon>
        <taxon>Microbulbiferaceae</taxon>
        <taxon>Biformimicrobium</taxon>
    </lineage>
</organism>
<dbReference type="EMBL" id="BSYJ01000002">
    <property type="protein sequence ID" value="GMG86880.1"/>
    <property type="molecule type" value="Genomic_DNA"/>
</dbReference>
<keyword evidence="3" id="KW-1185">Reference proteome</keyword>